<name>A0ABU3QZN3_9GAMM</name>
<keyword evidence="2" id="KW-1185">Reference proteome</keyword>
<dbReference type="EMBL" id="JAWCUA010000006">
    <property type="protein sequence ID" value="MDU0112677.1"/>
    <property type="molecule type" value="Genomic_DNA"/>
</dbReference>
<proteinExistence type="predicted"/>
<gene>
    <name evidence="1" type="ORF">RT723_06595</name>
</gene>
<evidence type="ECO:0000313" key="2">
    <source>
        <dbReference type="Proteomes" id="UP001257914"/>
    </source>
</evidence>
<dbReference type="Proteomes" id="UP001257914">
    <property type="component" value="Unassembled WGS sequence"/>
</dbReference>
<sequence>MRADNADLRLTPLGIEIGCVSDERRARFENLAERLSIDCKTIFRNLFRSHRMRQRTYGFKLNKDGIRRSAFKLIVLPSN</sequence>
<reference evidence="1 2" key="1">
    <citation type="submission" date="2023-10" db="EMBL/GenBank/DDBJ databases">
        <title>Psychrosphaera aquimaarina strain SW33 isolated from seawater.</title>
        <authorList>
            <person name="Bayburt H."/>
            <person name="Kim J.M."/>
            <person name="Choi B.J."/>
            <person name="Jeon C.O."/>
        </authorList>
    </citation>
    <scope>NUCLEOTIDE SEQUENCE [LARGE SCALE GENOMIC DNA]</scope>
    <source>
        <strain evidence="1 2">KCTC 52743</strain>
    </source>
</reference>
<organism evidence="1 2">
    <name type="scientific">Psychrosphaera aquimarina</name>
    <dbReference type="NCBI Taxonomy" id="2044854"/>
    <lineage>
        <taxon>Bacteria</taxon>
        <taxon>Pseudomonadati</taxon>
        <taxon>Pseudomonadota</taxon>
        <taxon>Gammaproteobacteria</taxon>
        <taxon>Alteromonadales</taxon>
        <taxon>Pseudoalteromonadaceae</taxon>
        <taxon>Psychrosphaera</taxon>
    </lineage>
</organism>
<accession>A0ABU3QZN3</accession>
<protein>
    <submittedName>
        <fullName evidence="1">Uncharacterized protein</fullName>
    </submittedName>
</protein>
<evidence type="ECO:0000313" key="1">
    <source>
        <dbReference type="EMBL" id="MDU0112677.1"/>
    </source>
</evidence>
<comment type="caution">
    <text evidence="1">The sequence shown here is derived from an EMBL/GenBank/DDBJ whole genome shotgun (WGS) entry which is preliminary data.</text>
</comment>